<evidence type="ECO:0000313" key="3">
    <source>
        <dbReference type="Proteomes" id="UP000053237"/>
    </source>
</evidence>
<dbReference type="InterPro" id="IPR055336">
    <property type="entry name" value="At4g00755-like"/>
</dbReference>
<dbReference type="InterPro" id="IPR036047">
    <property type="entry name" value="F-box-like_dom_sf"/>
</dbReference>
<dbReference type="OrthoDB" id="63379at2759"/>
<dbReference type="InParanoid" id="A0A024G2E5"/>
<dbReference type="PROSITE" id="PS50181">
    <property type="entry name" value="FBOX"/>
    <property type="match status" value="1"/>
</dbReference>
<evidence type="ECO:0000313" key="2">
    <source>
        <dbReference type="EMBL" id="CCI40737.1"/>
    </source>
</evidence>
<dbReference type="PANTHER" id="PTHR39741:SF2">
    <property type="entry name" value="F-BOX DOMAIN-CONTAINING PROTEIN"/>
    <property type="match status" value="1"/>
</dbReference>
<proteinExistence type="predicted"/>
<protein>
    <recommendedName>
        <fullName evidence="1">F-box domain-containing protein</fullName>
    </recommendedName>
</protein>
<dbReference type="PANTHER" id="PTHR39741">
    <property type="entry name" value="F-BOX DOMAIN CONTAINING PROTEIN, EXPRESSED"/>
    <property type="match status" value="1"/>
</dbReference>
<sequence length="314" mass="35957">MQIVDLPDALLHACIDYFDHSSLHSTELTCKRFCALLCRQNLWQIVAKKSLCYDEKYASLHKTPSSFVKQLVCMSNRTSLATENLLKEVFSCSSVDHLNESPSHTLTPSYCWTELRARSQFFQSMNDPQLVFAIAEKIQAECGCANGIPCYWSSSPSLLRDIDDWILYTIRAPCLIQRIEIVPYRVFWYPMKPTYAPRQVSFSFFVRKLNEPIHDTVKTFGINAHILYESPLYDVANDMTLQAFQLPKPVFMEPANSFLRINFFGRSQRLGGNAQDNELLNAEMNQFMNDAAIDINYYVCLTYVGACGVEKPLS</sequence>
<evidence type="ECO:0000259" key="1">
    <source>
        <dbReference type="PROSITE" id="PS50181"/>
    </source>
</evidence>
<dbReference type="Proteomes" id="UP000053237">
    <property type="component" value="Unassembled WGS sequence"/>
</dbReference>
<reference evidence="2 3" key="1">
    <citation type="submission" date="2012-05" db="EMBL/GenBank/DDBJ databases">
        <title>Recombination and specialization in a pathogen metapopulation.</title>
        <authorList>
            <person name="Gardiner A."/>
            <person name="Kemen E."/>
            <person name="Schultz-Larsen T."/>
            <person name="MacLean D."/>
            <person name="Van Oosterhout C."/>
            <person name="Jones J.D.G."/>
        </authorList>
    </citation>
    <scope>NUCLEOTIDE SEQUENCE [LARGE SCALE GENOMIC DNA]</scope>
    <source>
        <strain evidence="2 3">Ac Nc2</strain>
    </source>
</reference>
<organism evidence="2 3">
    <name type="scientific">Albugo candida</name>
    <dbReference type="NCBI Taxonomy" id="65357"/>
    <lineage>
        <taxon>Eukaryota</taxon>
        <taxon>Sar</taxon>
        <taxon>Stramenopiles</taxon>
        <taxon>Oomycota</taxon>
        <taxon>Peronosporomycetes</taxon>
        <taxon>Albuginales</taxon>
        <taxon>Albuginaceae</taxon>
        <taxon>Albugo</taxon>
    </lineage>
</organism>
<dbReference type="AlphaFoldDB" id="A0A024G2E5"/>
<dbReference type="InterPro" id="IPR001810">
    <property type="entry name" value="F-box_dom"/>
</dbReference>
<comment type="caution">
    <text evidence="2">The sequence shown here is derived from an EMBL/GenBank/DDBJ whole genome shotgun (WGS) entry which is preliminary data.</text>
</comment>
<dbReference type="EMBL" id="CAIX01000011">
    <property type="protein sequence ID" value="CCI40737.1"/>
    <property type="molecule type" value="Genomic_DNA"/>
</dbReference>
<dbReference type="STRING" id="65357.A0A024G2E5"/>
<accession>A0A024G2E5</accession>
<dbReference type="Pfam" id="PF00646">
    <property type="entry name" value="F-box"/>
    <property type="match status" value="1"/>
</dbReference>
<dbReference type="SUPFAM" id="SSF81383">
    <property type="entry name" value="F-box domain"/>
    <property type="match status" value="1"/>
</dbReference>
<gene>
    <name evidence="2" type="ORF">BN9_015210</name>
</gene>
<name>A0A024G2E5_9STRA</name>
<keyword evidence="3" id="KW-1185">Reference proteome</keyword>
<feature type="domain" description="F-box" evidence="1">
    <location>
        <begin position="1"/>
        <end position="46"/>
    </location>
</feature>